<dbReference type="Pfam" id="PF05239">
    <property type="entry name" value="PRC"/>
    <property type="match status" value="1"/>
</dbReference>
<dbReference type="InterPro" id="IPR011033">
    <property type="entry name" value="PRC_barrel-like_sf"/>
</dbReference>
<sequence>MYLKAKSLGNFTMNSKDGELGSVHNLYFTTKSLSICYIVGDTRPWFIGGKVLLSPEECTAINIEDQTISINATKEQIKNSPKPDKHSPISRSFEKQLSDYYGWRYYWRDTIGPLINSGDVSGTPVAKTLTPSFLTDKPSEKENEVHFDHLLLSVNEMRGFQVIAKNQQMGKVSDILINHNTWKIELLELEIGGLLSKQYVPISTEWITHINWSEQTIIMNKDRYQTAETELRNHVKAGQPFST</sequence>
<gene>
    <name evidence="2" type="ORF">ACFFH4_11980</name>
</gene>
<dbReference type="Proteomes" id="UP001589833">
    <property type="component" value="Unassembled WGS sequence"/>
</dbReference>
<dbReference type="InterPro" id="IPR014747">
    <property type="entry name" value="Bac_photo_RC_H_C"/>
</dbReference>
<evidence type="ECO:0000313" key="2">
    <source>
        <dbReference type="EMBL" id="MFC0559767.1"/>
    </source>
</evidence>
<dbReference type="EMBL" id="JBHLTR010000017">
    <property type="protein sequence ID" value="MFC0559767.1"/>
    <property type="molecule type" value="Genomic_DNA"/>
</dbReference>
<protein>
    <submittedName>
        <fullName evidence="2">PRC-barrel domain-containing protein</fullName>
    </submittedName>
</protein>
<dbReference type="InterPro" id="IPR027275">
    <property type="entry name" value="PRC-brl_dom"/>
</dbReference>
<keyword evidence="3" id="KW-1185">Reference proteome</keyword>
<dbReference type="Gene3D" id="3.90.50.10">
    <property type="entry name" value="Photosynthetic Reaction Center, subunit H, domain 2"/>
    <property type="match status" value="2"/>
</dbReference>
<dbReference type="RefSeq" id="WP_273840895.1">
    <property type="nucleotide sequence ID" value="NZ_JAQQWT010000002.1"/>
</dbReference>
<name>A0ABV6NG69_9BACI</name>
<reference evidence="2 3" key="1">
    <citation type="submission" date="2024-09" db="EMBL/GenBank/DDBJ databases">
        <authorList>
            <person name="Sun Q."/>
            <person name="Mori K."/>
        </authorList>
    </citation>
    <scope>NUCLEOTIDE SEQUENCE [LARGE SCALE GENOMIC DNA]</scope>
    <source>
        <strain evidence="2 3">NCAIM B.02301</strain>
    </source>
</reference>
<dbReference type="SUPFAM" id="SSF50346">
    <property type="entry name" value="PRC-barrel domain"/>
    <property type="match status" value="2"/>
</dbReference>
<feature type="domain" description="PRC-barrel" evidence="1">
    <location>
        <begin position="153"/>
        <end position="218"/>
    </location>
</feature>
<organism evidence="2 3">
    <name type="scientific">Halalkalibacter alkalisediminis</name>
    <dbReference type="NCBI Taxonomy" id="935616"/>
    <lineage>
        <taxon>Bacteria</taxon>
        <taxon>Bacillati</taxon>
        <taxon>Bacillota</taxon>
        <taxon>Bacilli</taxon>
        <taxon>Bacillales</taxon>
        <taxon>Bacillaceae</taxon>
        <taxon>Halalkalibacter</taxon>
    </lineage>
</organism>
<evidence type="ECO:0000259" key="1">
    <source>
        <dbReference type="Pfam" id="PF05239"/>
    </source>
</evidence>
<evidence type="ECO:0000313" key="3">
    <source>
        <dbReference type="Proteomes" id="UP001589833"/>
    </source>
</evidence>
<comment type="caution">
    <text evidence="2">The sequence shown here is derived from an EMBL/GenBank/DDBJ whole genome shotgun (WGS) entry which is preliminary data.</text>
</comment>
<accession>A0ABV6NG69</accession>
<proteinExistence type="predicted"/>